<evidence type="ECO:0000313" key="4">
    <source>
        <dbReference type="EMBL" id="TRB73547.1"/>
    </source>
</evidence>
<dbReference type="KEGG" id="mhay:VK67_11335"/>
<dbReference type="EMBL" id="UGPN01000002">
    <property type="protein sequence ID" value="STY60376.1"/>
    <property type="molecule type" value="Genomic_DNA"/>
</dbReference>
<dbReference type="RefSeq" id="WP_006249794.1">
    <property type="nucleotide sequence ID" value="NZ_CP011098.1"/>
</dbReference>
<feature type="transmembrane region" description="Helical" evidence="1">
    <location>
        <begin position="6"/>
        <end position="28"/>
    </location>
</feature>
<proteinExistence type="predicted"/>
<dbReference type="GeneID" id="67369968"/>
<evidence type="ECO:0000313" key="5">
    <source>
        <dbReference type="Proteomes" id="UP000254802"/>
    </source>
</evidence>
<organism evidence="4 6">
    <name type="scientific">Mannheimia haemolytica</name>
    <name type="common">Pasteurella haemolytica</name>
    <dbReference type="NCBI Taxonomy" id="75985"/>
    <lineage>
        <taxon>Bacteria</taxon>
        <taxon>Pseudomonadati</taxon>
        <taxon>Pseudomonadota</taxon>
        <taxon>Gammaproteobacteria</taxon>
        <taxon>Pasteurellales</taxon>
        <taxon>Pasteurellaceae</taxon>
        <taxon>Mannheimia</taxon>
    </lineage>
</organism>
<evidence type="ECO:0000313" key="6">
    <source>
        <dbReference type="Proteomes" id="UP000315164"/>
    </source>
</evidence>
<reference evidence="2 5" key="1">
    <citation type="submission" date="2018-06" db="EMBL/GenBank/DDBJ databases">
        <authorList>
            <consortium name="Pathogen Informatics"/>
            <person name="Doyle S."/>
        </authorList>
    </citation>
    <scope>NUCLEOTIDE SEQUENCE [LARGE SCALE GENOMIC DNA]</scope>
    <source>
        <strain evidence="2 5">NCTC10638</strain>
    </source>
</reference>
<keyword evidence="1" id="KW-1133">Transmembrane helix</keyword>
<dbReference type="GO" id="GO:0016020">
    <property type="term" value="C:membrane"/>
    <property type="evidence" value="ECO:0007669"/>
    <property type="project" value="InterPro"/>
</dbReference>
<gene>
    <name evidence="2" type="primary">fxsA</name>
    <name evidence="4" type="ORF">FEA53_10300</name>
    <name evidence="3" type="ORF">FEB89_10580</name>
    <name evidence="2" type="ORF">NCTC10638_01574</name>
</gene>
<protein>
    <submittedName>
        <fullName evidence="4">FxsA family protein</fullName>
    </submittedName>
    <submittedName>
        <fullName evidence="2">Suppressor of F exclusion of phage T7</fullName>
    </submittedName>
</protein>
<dbReference type="Proteomes" id="UP000315164">
    <property type="component" value="Unassembled WGS sequence"/>
</dbReference>
<dbReference type="Proteomes" id="UP000254802">
    <property type="component" value="Unassembled WGS sequence"/>
</dbReference>
<dbReference type="PANTHER" id="PTHR35335">
    <property type="entry name" value="UPF0716 PROTEIN FXSA"/>
    <property type="match status" value="1"/>
</dbReference>
<evidence type="ECO:0000313" key="7">
    <source>
        <dbReference type="Proteomes" id="UP000318394"/>
    </source>
</evidence>
<evidence type="ECO:0000313" key="3">
    <source>
        <dbReference type="EMBL" id="TRB35719.1"/>
    </source>
</evidence>
<keyword evidence="1" id="KW-0812">Transmembrane</keyword>
<dbReference type="AlphaFoldDB" id="A0A249A262"/>
<dbReference type="PANTHER" id="PTHR35335:SF1">
    <property type="entry name" value="UPF0716 PROTEIN FXSA"/>
    <property type="match status" value="1"/>
</dbReference>
<evidence type="ECO:0000313" key="2">
    <source>
        <dbReference type="EMBL" id="STY60376.1"/>
    </source>
</evidence>
<keyword evidence="1" id="KW-0472">Membrane</keyword>
<feature type="transmembrane region" description="Helical" evidence="1">
    <location>
        <begin position="77"/>
        <end position="102"/>
    </location>
</feature>
<accession>A0A249A262</accession>
<dbReference type="EMBL" id="VAJI01000026">
    <property type="protein sequence ID" value="TRB35719.1"/>
    <property type="molecule type" value="Genomic_DNA"/>
</dbReference>
<evidence type="ECO:0000256" key="1">
    <source>
        <dbReference type="SAM" id="Phobius"/>
    </source>
</evidence>
<reference evidence="6 7" key="2">
    <citation type="journal article" date="2019" name="Vet. Microbiol.">
        <title>Genetic characterization of susceptible and multi-drug resistant Mannheimia haemolytica isolated from high-risk stocker calves prior to and after antimicrobial metaphylaxis.</title>
        <authorList>
            <person name="Snyder E.R."/>
            <person name="Alvarez-Narvaez S."/>
            <person name="Credille B.C."/>
        </authorList>
    </citation>
    <scope>NUCLEOTIDE SEQUENCE [LARGE SCALE GENOMIC DNA]</scope>
    <source>
        <strain evidence="4 6">UGA-R5-128-1</strain>
        <strain evidence="3 7">UGA-R7-163-1</strain>
    </source>
</reference>
<dbReference type="KEGG" id="mhaq:WC39_11330"/>
<sequence>MPILAILFGIFFYIYCEISLLVNIGSIIGVLPTILLLVVISFLGLWIVKLRGVYTLFSIKQDLSQGKIPTEAVGNSVMFIVAGILLIIPGFLSDILAILCVLPFSRKWIQAFVINSVKNKVFMHFTAQTSSFSVTSAQDSNTFDAEFERKPDEQDQHNRIK</sequence>
<name>A0A249A262_MANHA</name>
<dbReference type="NCBIfam" id="NF008528">
    <property type="entry name" value="PRK11463.1-2"/>
    <property type="match status" value="1"/>
</dbReference>
<dbReference type="EMBL" id="VAJB01000024">
    <property type="protein sequence ID" value="TRB73547.1"/>
    <property type="molecule type" value="Genomic_DNA"/>
</dbReference>
<keyword evidence="7" id="KW-1185">Reference proteome</keyword>
<dbReference type="Proteomes" id="UP000318394">
    <property type="component" value="Unassembled WGS sequence"/>
</dbReference>
<feature type="transmembrane region" description="Helical" evidence="1">
    <location>
        <begin position="35"/>
        <end position="57"/>
    </location>
</feature>
<dbReference type="OrthoDB" id="9792788at2"/>
<dbReference type="InterPro" id="IPR007313">
    <property type="entry name" value="FxsA"/>
</dbReference>
<dbReference type="STRING" id="75985.WC39_11330"/>
<dbReference type="Pfam" id="PF04186">
    <property type="entry name" value="FxsA"/>
    <property type="match status" value="1"/>
</dbReference>